<reference evidence="9" key="1">
    <citation type="journal article" date="2019" name="Int. J. Syst. Evol. Microbiol.">
        <title>The Global Catalogue of Microorganisms (GCM) 10K type strain sequencing project: providing services to taxonomists for standard genome sequencing and annotation.</title>
        <authorList>
            <consortium name="The Broad Institute Genomics Platform"/>
            <consortium name="The Broad Institute Genome Sequencing Center for Infectious Disease"/>
            <person name="Wu L."/>
            <person name="Ma J."/>
        </authorList>
    </citation>
    <scope>NUCLEOTIDE SEQUENCE [LARGE SCALE GENOMIC DNA]</scope>
    <source>
        <strain evidence="9">DT72</strain>
    </source>
</reference>
<comment type="subcellular location">
    <subcellularLocation>
        <location evidence="1">Cell membrane</location>
        <topology evidence="1">Multi-pass membrane protein</topology>
    </subcellularLocation>
</comment>
<feature type="transmembrane region" description="Helical" evidence="7">
    <location>
        <begin position="76"/>
        <end position="95"/>
    </location>
</feature>
<keyword evidence="4 7" id="KW-0812">Transmembrane</keyword>
<gene>
    <name evidence="8" type="ORF">ACFSJG_01520</name>
</gene>
<evidence type="ECO:0000313" key="8">
    <source>
        <dbReference type="EMBL" id="MFD1810879.1"/>
    </source>
</evidence>
<evidence type="ECO:0000256" key="5">
    <source>
        <dbReference type="ARBA" id="ARBA00022989"/>
    </source>
</evidence>
<sequence length="142" mass="14538">MKSSAFRDLSLLIARVGIGVIFVAHGWQKFFTNGIDATQQAFDGMGVPLPDLSAIAAATIELVGGFALIAGVATPVFGILLFLDMLGAFVIVHVDKGIFVSEGGYELVLALGVSSLLLAATGAGRLSVDGLLGGRSRTSATT</sequence>
<evidence type="ECO:0000256" key="2">
    <source>
        <dbReference type="ARBA" id="ARBA00006679"/>
    </source>
</evidence>
<dbReference type="PANTHER" id="PTHR33452:SF1">
    <property type="entry name" value="INNER MEMBRANE PROTEIN YPHA-RELATED"/>
    <property type="match status" value="1"/>
</dbReference>
<dbReference type="InterPro" id="IPR051907">
    <property type="entry name" value="DoxX-like_oxidoreductase"/>
</dbReference>
<accession>A0ABW4NXW5</accession>
<dbReference type="Proteomes" id="UP001597286">
    <property type="component" value="Unassembled WGS sequence"/>
</dbReference>
<dbReference type="PANTHER" id="PTHR33452">
    <property type="entry name" value="OXIDOREDUCTASE CATD-RELATED"/>
    <property type="match status" value="1"/>
</dbReference>
<name>A0ABW4NXW5_9NOCA</name>
<proteinExistence type="inferred from homology"/>
<dbReference type="Pfam" id="PF07681">
    <property type="entry name" value="DoxX"/>
    <property type="match status" value="1"/>
</dbReference>
<comment type="caution">
    <text evidence="8">The sequence shown here is derived from an EMBL/GenBank/DDBJ whole genome shotgun (WGS) entry which is preliminary data.</text>
</comment>
<keyword evidence="5 7" id="KW-1133">Transmembrane helix</keyword>
<dbReference type="RefSeq" id="WP_378483437.1">
    <property type="nucleotide sequence ID" value="NZ_JBHUFB010000002.1"/>
</dbReference>
<evidence type="ECO:0000256" key="3">
    <source>
        <dbReference type="ARBA" id="ARBA00022475"/>
    </source>
</evidence>
<evidence type="ECO:0000256" key="4">
    <source>
        <dbReference type="ARBA" id="ARBA00022692"/>
    </source>
</evidence>
<evidence type="ECO:0000256" key="6">
    <source>
        <dbReference type="ARBA" id="ARBA00023136"/>
    </source>
</evidence>
<evidence type="ECO:0000256" key="7">
    <source>
        <dbReference type="SAM" id="Phobius"/>
    </source>
</evidence>
<comment type="similarity">
    <text evidence="2">Belongs to the DoxX family.</text>
</comment>
<evidence type="ECO:0000313" key="9">
    <source>
        <dbReference type="Proteomes" id="UP001597286"/>
    </source>
</evidence>
<keyword evidence="6 7" id="KW-0472">Membrane</keyword>
<dbReference type="EMBL" id="JBHUFB010000002">
    <property type="protein sequence ID" value="MFD1810879.1"/>
    <property type="molecule type" value="Genomic_DNA"/>
</dbReference>
<feature type="transmembrane region" description="Helical" evidence="7">
    <location>
        <begin position="12"/>
        <end position="32"/>
    </location>
</feature>
<keyword evidence="3" id="KW-1003">Cell membrane</keyword>
<protein>
    <submittedName>
        <fullName evidence="8">DoxX family protein</fullName>
    </submittedName>
</protein>
<keyword evidence="9" id="KW-1185">Reference proteome</keyword>
<evidence type="ECO:0000256" key="1">
    <source>
        <dbReference type="ARBA" id="ARBA00004651"/>
    </source>
</evidence>
<feature type="transmembrane region" description="Helical" evidence="7">
    <location>
        <begin position="107"/>
        <end position="128"/>
    </location>
</feature>
<dbReference type="InterPro" id="IPR032808">
    <property type="entry name" value="DoxX"/>
</dbReference>
<organism evidence="8 9">
    <name type="scientific">Rhodococcus gannanensis</name>
    <dbReference type="NCBI Taxonomy" id="1960308"/>
    <lineage>
        <taxon>Bacteria</taxon>
        <taxon>Bacillati</taxon>
        <taxon>Actinomycetota</taxon>
        <taxon>Actinomycetes</taxon>
        <taxon>Mycobacteriales</taxon>
        <taxon>Nocardiaceae</taxon>
        <taxon>Rhodococcus</taxon>
    </lineage>
</organism>